<accession>A0A6S7IG73</accession>
<dbReference type="Proteomes" id="UP001152795">
    <property type="component" value="Unassembled WGS sequence"/>
</dbReference>
<dbReference type="EMBL" id="CACRXK020008985">
    <property type="protein sequence ID" value="CAB4016133.1"/>
    <property type="molecule type" value="Genomic_DNA"/>
</dbReference>
<name>A0A6S7IG73_PARCT</name>
<feature type="non-terminal residue" evidence="1">
    <location>
        <position position="98"/>
    </location>
</feature>
<dbReference type="OrthoDB" id="5986221at2759"/>
<keyword evidence="2" id="KW-1185">Reference proteome</keyword>
<evidence type="ECO:0000313" key="2">
    <source>
        <dbReference type="Proteomes" id="UP001152795"/>
    </source>
</evidence>
<organism evidence="1 2">
    <name type="scientific">Paramuricea clavata</name>
    <name type="common">Red gorgonian</name>
    <name type="synonym">Violescent sea-whip</name>
    <dbReference type="NCBI Taxonomy" id="317549"/>
    <lineage>
        <taxon>Eukaryota</taxon>
        <taxon>Metazoa</taxon>
        <taxon>Cnidaria</taxon>
        <taxon>Anthozoa</taxon>
        <taxon>Octocorallia</taxon>
        <taxon>Malacalcyonacea</taxon>
        <taxon>Plexauridae</taxon>
        <taxon>Paramuricea</taxon>
    </lineage>
</organism>
<evidence type="ECO:0000313" key="1">
    <source>
        <dbReference type="EMBL" id="CAB4016133.1"/>
    </source>
</evidence>
<protein>
    <submittedName>
        <fullName evidence="1">Uncharacterized protein</fullName>
    </submittedName>
</protein>
<gene>
    <name evidence="1" type="ORF">PACLA_8A051979</name>
</gene>
<proteinExistence type="predicted"/>
<sequence length="98" mass="11224">MKENNPKVANKAIKVQLPSQPGSTTLREAGETAKSLYDQLNPMFEKITGHSLVKALTKVKDLNNEEKKSKAEKKRTVRNNYRKFKEAVETEWENTSFI</sequence>
<reference evidence="1" key="1">
    <citation type="submission" date="2020-04" db="EMBL/GenBank/DDBJ databases">
        <authorList>
            <person name="Alioto T."/>
            <person name="Alioto T."/>
            <person name="Gomez Garrido J."/>
        </authorList>
    </citation>
    <scope>NUCLEOTIDE SEQUENCE</scope>
    <source>
        <strain evidence="1">A484AB</strain>
    </source>
</reference>
<dbReference type="AlphaFoldDB" id="A0A6S7IG73"/>
<comment type="caution">
    <text evidence="1">The sequence shown here is derived from an EMBL/GenBank/DDBJ whole genome shotgun (WGS) entry which is preliminary data.</text>
</comment>